<sequence length="158" mass="18290">MEAYSNGADFIAHLARATGNGGKTRVIEKAKLESPRFRSKRDCLVMPISRDGVPVARKRAIATIPRLRPTIARPFLLCCISKKPTAVYRSRVRVEWTAQKERQMWPSRLPICPSNRPFDRRPAFFSLYERQKDFHQYPEEKTGKKTPFVSNLNCFLHL</sequence>
<dbReference type="AlphaFoldDB" id="A0A8S1HFM3"/>
<dbReference type="Proteomes" id="UP000835052">
    <property type="component" value="Unassembled WGS sequence"/>
</dbReference>
<organism evidence="1 2">
    <name type="scientific">Caenorhabditis auriculariae</name>
    <dbReference type="NCBI Taxonomy" id="2777116"/>
    <lineage>
        <taxon>Eukaryota</taxon>
        <taxon>Metazoa</taxon>
        <taxon>Ecdysozoa</taxon>
        <taxon>Nematoda</taxon>
        <taxon>Chromadorea</taxon>
        <taxon>Rhabditida</taxon>
        <taxon>Rhabditina</taxon>
        <taxon>Rhabditomorpha</taxon>
        <taxon>Rhabditoidea</taxon>
        <taxon>Rhabditidae</taxon>
        <taxon>Peloderinae</taxon>
        <taxon>Caenorhabditis</taxon>
    </lineage>
</organism>
<proteinExistence type="predicted"/>
<evidence type="ECO:0000313" key="2">
    <source>
        <dbReference type="Proteomes" id="UP000835052"/>
    </source>
</evidence>
<reference evidence="1" key="1">
    <citation type="submission" date="2020-10" db="EMBL/GenBank/DDBJ databases">
        <authorList>
            <person name="Kikuchi T."/>
        </authorList>
    </citation>
    <scope>NUCLEOTIDE SEQUENCE</scope>
    <source>
        <strain evidence="1">NKZ352</strain>
    </source>
</reference>
<accession>A0A8S1HFM3</accession>
<keyword evidence="2" id="KW-1185">Reference proteome</keyword>
<dbReference type="EMBL" id="CAJGYM010000040">
    <property type="protein sequence ID" value="CAD6194055.1"/>
    <property type="molecule type" value="Genomic_DNA"/>
</dbReference>
<evidence type="ECO:0000313" key="1">
    <source>
        <dbReference type="EMBL" id="CAD6194055.1"/>
    </source>
</evidence>
<comment type="caution">
    <text evidence="1">The sequence shown here is derived from an EMBL/GenBank/DDBJ whole genome shotgun (WGS) entry which is preliminary data.</text>
</comment>
<name>A0A8S1HFM3_9PELO</name>
<protein>
    <submittedName>
        <fullName evidence="1">Uncharacterized protein</fullName>
    </submittedName>
</protein>
<gene>
    <name evidence="1" type="ORF">CAUJ_LOCUS9974</name>
</gene>